<evidence type="ECO:0000313" key="6">
    <source>
        <dbReference type="EMBL" id="CAF4003751.1"/>
    </source>
</evidence>
<dbReference type="AlphaFoldDB" id="A0A815BF74"/>
<dbReference type="InterPro" id="IPR024317">
    <property type="entry name" value="Dynein_heavy_chain_D4_dom"/>
</dbReference>
<gene>
    <name evidence="7" type="ORF">FNK824_LOCUS30487</name>
    <name evidence="8" type="ORF">JBS370_LOCUS31878</name>
    <name evidence="6" type="ORF">OTI717_LOCUS29160</name>
    <name evidence="3" type="ORF">RFH988_LOCUS23542</name>
    <name evidence="4" type="ORF">SEV965_LOCUS24664</name>
    <name evidence="5" type="ORF">ZHD862_LOCUS30936</name>
</gene>
<dbReference type="GO" id="GO:0045505">
    <property type="term" value="F:dynein intermediate chain binding"/>
    <property type="evidence" value="ECO:0007669"/>
    <property type="project" value="InterPro"/>
</dbReference>
<evidence type="ECO:0000313" key="9">
    <source>
        <dbReference type="Proteomes" id="UP000663889"/>
    </source>
</evidence>
<dbReference type="Proteomes" id="UP000663889">
    <property type="component" value="Unassembled WGS sequence"/>
</dbReference>
<protein>
    <recommendedName>
        <fullName evidence="2">Dynein heavy chain AAA module D4 domain-containing protein</fullName>
    </recommendedName>
</protein>
<name>A0A815BF74_9BILA</name>
<dbReference type="Proteomes" id="UP000663874">
    <property type="component" value="Unassembled WGS sequence"/>
</dbReference>
<dbReference type="Proteomes" id="UP000663836">
    <property type="component" value="Unassembled WGS sequence"/>
</dbReference>
<evidence type="ECO:0000313" key="7">
    <source>
        <dbReference type="EMBL" id="CAF4083285.1"/>
    </source>
</evidence>
<dbReference type="OrthoDB" id="5593012at2759"/>
<comment type="caution">
    <text evidence="4">The sequence shown here is derived from an EMBL/GenBank/DDBJ whole genome shotgun (WGS) entry which is preliminary data.</text>
</comment>
<dbReference type="EMBL" id="CAJNOU010001920">
    <property type="protein sequence ID" value="CAF1269339.1"/>
    <property type="molecule type" value="Genomic_DNA"/>
</dbReference>
<reference evidence="4" key="1">
    <citation type="submission" date="2021-02" db="EMBL/GenBank/DDBJ databases">
        <authorList>
            <person name="Nowell W R."/>
        </authorList>
    </citation>
    <scope>NUCLEOTIDE SEQUENCE</scope>
</reference>
<dbReference type="PANTHER" id="PTHR22878">
    <property type="entry name" value="DYNEIN HEAVY CHAIN 6, AXONEMAL-LIKE-RELATED"/>
    <property type="match status" value="1"/>
</dbReference>
<dbReference type="EMBL" id="CAJOBE010009357">
    <property type="protein sequence ID" value="CAF4083285.1"/>
    <property type="molecule type" value="Genomic_DNA"/>
</dbReference>
<dbReference type="Gene3D" id="1.20.920.30">
    <property type="match status" value="1"/>
</dbReference>
<dbReference type="GO" id="GO:0007018">
    <property type="term" value="P:microtubule-based movement"/>
    <property type="evidence" value="ECO:0007669"/>
    <property type="project" value="InterPro"/>
</dbReference>
<evidence type="ECO:0000256" key="1">
    <source>
        <dbReference type="ARBA" id="ARBA00008887"/>
    </source>
</evidence>
<accession>A0A815BF74</accession>
<dbReference type="PANTHER" id="PTHR22878:SF68">
    <property type="entry name" value="DYNEIN HEAVY CHAIN 6, AXONEMAL-LIKE"/>
    <property type="match status" value="1"/>
</dbReference>
<organism evidence="4 9">
    <name type="scientific">Rotaria sordida</name>
    <dbReference type="NCBI Taxonomy" id="392033"/>
    <lineage>
        <taxon>Eukaryota</taxon>
        <taxon>Metazoa</taxon>
        <taxon>Spiralia</taxon>
        <taxon>Gnathifera</taxon>
        <taxon>Rotifera</taxon>
        <taxon>Eurotatoria</taxon>
        <taxon>Bdelloidea</taxon>
        <taxon>Philodinida</taxon>
        <taxon>Philodinidae</taxon>
        <taxon>Rotaria</taxon>
    </lineage>
</organism>
<comment type="similarity">
    <text evidence="1">Belongs to the dynein heavy chain family.</text>
</comment>
<dbReference type="Proteomes" id="UP000663882">
    <property type="component" value="Unassembled WGS sequence"/>
</dbReference>
<dbReference type="Pfam" id="PF12780">
    <property type="entry name" value="AAA_8"/>
    <property type="match status" value="1"/>
</dbReference>
<dbReference type="InterPro" id="IPR026983">
    <property type="entry name" value="DHC"/>
</dbReference>
<sequence>MNTILAKKFDTHMNVTIHLIYQNQVSPRFDDFVNPDEIYEDIIDFDKLKGNMEEILKGFNGTRNTVRMDLVLFHDAILHITRIVRVLRQPYGNMLFS</sequence>
<evidence type="ECO:0000313" key="8">
    <source>
        <dbReference type="EMBL" id="CAF4104363.1"/>
    </source>
</evidence>
<dbReference type="EMBL" id="CAJNOT010003007">
    <property type="protein sequence ID" value="CAF1358293.1"/>
    <property type="molecule type" value="Genomic_DNA"/>
</dbReference>
<evidence type="ECO:0000313" key="5">
    <source>
        <dbReference type="EMBL" id="CAF1358293.1"/>
    </source>
</evidence>
<evidence type="ECO:0000259" key="2">
    <source>
        <dbReference type="Pfam" id="PF12780"/>
    </source>
</evidence>
<feature type="domain" description="Dynein heavy chain AAA module D4" evidence="2">
    <location>
        <begin position="68"/>
        <end position="95"/>
    </location>
</feature>
<dbReference type="EMBL" id="CAJNOO010001639">
    <property type="protein sequence ID" value="CAF1181619.1"/>
    <property type="molecule type" value="Genomic_DNA"/>
</dbReference>
<dbReference type="GO" id="GO:0051959">
    <property type="term" value="F:dynein light intermediate chain binding"/>
    <property type="evidence" value="ECO:0007669"/>
    <property type="project" value="InterPro"/>
</dbReference>
<dbReference type="EMBL" id="CAJOAX010007218">
    <property type="protein sequence ID" value="CAF4003751.1"/>
    <property type="molecule type" value="Genomic_DNA"/>
</dbReference>
<dbReference type="Proteomes" id="UP000663864">
    <property type="component" value="Unassembled WGS sequence"/>
</dbReference>
<proteinExistence type="inferred from homology"/>
<evidence type="ECO:0000313" key="3">
    <source>
        <dbReference type="EMBL" id="CAF1181619.1"/>
    </source>
</evidence>
<dbReference type="Proteomes" id="UP000663823">
    <property type="component" value="Unassembled WGS sequence"/>
</dbReference>
<evidence type="ECO:0000313" key="4">
    <source>
        <dbReference type="EMBL" id="CAF1269339.1"/>
    </source>
</evidence>
<dbReference type="GO" id="GO:0030286">
    <property type="term" value="C:dynein complex"/>
    <property type="evidence" value="ECO:0007669"/>
    <property type="project" value="InterPro"/>
</dbReference>
<dbReference type="EMBL" id="CAJOBD010008123">
    <property type="protein sequence ID" value="CAF4104363.1"/>
    <property type="molecule type" value="Genomic_DNA"/>
</dbReference>